<feature type="transmembrane region" description="Helical" evidence="8">
    <location>
        <begin position="145"/>
        <end position="162"/>
    </location>
</feature>
<feature type="transmembrane region" description="Helical" evidence="8">
    <location>
        <begin position="227"/>
        <end position="250"/>
    </location>
</feature>
<dbReference type="InterPro" id="IPR020846">
    <property type="entry name" value="MFS_dom"/>
</dbReference>
<dbReference type="InterPro" id="IPR036259">
    <property type="entry name" value="MFS_trans_sf"/>
</dbReference>
<evidence type="ECO:0000256" key="6">
    <source>
        <dbReference type="ARBA" id="ARBA00041768"/>
    </source>
</evidence>
<keyword evidence="3 8" id="KW-0472">Membrane</keyword>
<reference evidence="10 11" key="1">
    <citation type="submission" date="2024-04" db="EMBL/GenBank/DDBJ databases">
        <authorList>
            <person name="Waldvogel A.-M."/>
            <person name="Schoenle A."/>
        </authorList>
    </citation>
    <scope>NUCLEOTIDE SEQUENCE [LARGE SCALE GENOMIC DNA]</scope>
</reference>
<dbReference type="Proteomes" id="UP001497482">
    <property type="component" value="Chromosome 11"/>
</dbReference>
<feature type="transmembrane region" description="Helical" evidence="8">
    <location>
        <begin position="169"/>
        <end position="187"/>
    </location>
</feature>
<feature type="transmembrane region" description="Helical" evidence="8">
    <location>
        <begin position="400"/>
        <end position="419"/>
    </location>
</feature>
<proteinExistence type="predicted"/>
<dbReference type="EMBL" id="OZ035833">
    <property type="protein sequence ID" value="CAL1573361.1"/>
    <property type="molecule type" value="Genomic_DNA"/>
</dbReference>
<feature type="transmembrane region" description="Helical" evidence="8">
    <location>
        <begin position="922"/>
        <end position="941"/>
    </location>
</feature>
<dbReference type="PROSITE" id="PS50850">
    <property type="entry name" value="MFS"/>
    <property type="match status" value="2"/>
</dbReference>
<feature type="transmembrane region" description="Helical" evidence="8">
    <location>
        <begin position="256"/>
        <end position="274"/>
    </location>
</feature>
<feature type="transmembrane region" description="Helical" evidence="8">
    <location>
        <begin position="341"/>
        <end position="359"/>
    </location>
</feature>
<feature type="transmembrane region" description="Helical" evidence="8">
    <location>
        <begin position="193"/>
        <end position="215"/>
    </location>
</feature>
<feature type="domain" description="Major facilitator superfamily (MFS) profile" evidence="9">
    <location>
        <begin position="88"/>
        <end position="513"/>
    </location>
</feature>
<feature type="transmembrane region" description="Helical" evidence="8">
    <location>
        <begin position="750"/>
        <end position="773"/>
    </location>
</feature>
<dbReference type="InterPro" id="IPR005828">
    <property type="entry name" value="MFS_sugar_transport-like"/>
</dbReference>
<feature type="transmembrane region" description="Helical" evidence="8">
    <location>
        <begin position="488"/>
        <end position="508"/>
    </location>
</feature>
<feature type="transmembrane region" description="Helical" evidence="8">
    <location>
        <begin position="1010"/>
        <end position="1030"/>
    </location>
</feature>
<feature type="domain" description="Major facilitator superfamily (MFS) profile" evidence="9">
    <location>
        <begin position="610"/>
        <end position="1035"/>
    </location>
</feature>
<comment type="subcellular location">
    <subcellularLocation>
        <location evidence="4">Basal cell membrane</location>
        <topology evidence="4">Multi-pass membrane protein</topology>
    </subcellularLocation>
</comment>
<feature type="transmembrane region" description="Helical" evidence="8">
    <location>
        <begin position="779"/>
        <end position="797"/>
    </location>
</feature>
<evidence type="ECO:0000259" key="9">
    <source>
        <dbReference type="PROSITE" id="PS50850"/>
    </source>
</evidence>
<dbReference type="SUPFAM" id="SSF103473">
    <property type="entry name" value="MFS general substrate transporter"/>
    <property type="match status" value="2"/>
</dbReference>
<dbReference type="Pfam" id="PF00083">
    <property type="entry name" value="Sugar_tr"/>
    <property type="match status" value="2"/>
</dbReference>
<name>A0AAV2J6S0_KNICA</name>
<evidence type="ECO:0000313" key="11">
    <source>
        <dbReference type="Proteomes" id="UP001497482"/>
    </source>
</evidence>
<feature type="transmembrane region" description="Helical" evidence="8">
    <location>
        <begin position="716"/>
        <end position="738"/>
    </location>
</feature>
<feature type="transmembrane region" description="Helical" evidence="8">
    <location>
        <begin position="947"/>
        <end position="970"/>
    </location>
</feature>
<dbReference type="AlphaFoldDB" id="A0AAV2J6S0"/>
<evidence type="ECO:0000313" key="10">
    <source>
        <dbReference type="EMBL" id="CAL1573361.1"/>
    </source>
</evidence>
<dbReference type="FunFam" id="1.20.1250.20:FF:000023">
    <property type="entry name" value="Solute carrier family 22 member 6"/>
    <property type="match status" value="2"/>
</dbReference>
<keyword evidence="1 8" id="KW-0812">Transmembrane</keyword>
<evidence type="ECO:0000256" key="2">
    <source>
        <dbReference type="ARBA" id="ARBA00022989"/>
    </source>
</evidence>
<feature type="transmembrane region" description="Helical" evidence="8">
    <location>
        <begin position="371"/>
        <end position="393"/>
    </location>
</feature>
<feature type="transmembrane region" description="Helical" evidence="8">
    <location>
        <begin position="863"/>
        <end position="881"/>
    </location>
</feature>
<feature type="transmembrane region" description="Helical" evidence="8">
    <location>
        <begin position="893"/>
        <end position="915"/>
    </location>
</feature>
<dbReference type="InterPro" id="IPR005829">
    <property type="entry name" value="Sugar_transporter_CS"/>
</dbReference>
<sequence>MNNYEENTAFLGNWGRFQKSLFLILYASVIPNGLAVLSVVFIVDNPKHHCSVPDVNLTEDWLQAIIPINVVDGEEQRSSCSRYRLDTVSDLWAQGFAPGDVNLTQLQQEPCVDGWTYSKDIYQSTIVTEFDLVCSDQWKQPFTSTIYFIGVLFGSFFCGQLSDRFGRKPVFFITLGIQTLFTFLQVFSNSWEMYAVLMFFSGLGQIANYLSAFVLGAEVFAGNAQTAYTTVGVCLGFSTGYMMLPLFAYFIREWRLLVLAIAFPGAVFLPLWWVTPESPRWLLSQGRVQEAEAIIRKAAKMNKVKAPQVIFANSVIEEHTTKKMVKTVTVIDLYRYREMRLVSPILALIWFTMALGYFGLSLNTSKLIADPYIACLISAAVEVPAYIAAWIALKFWPRRPTLITFMLLGGVSLLSIQAIPRSLPALSIALEMFGKLCFTANAGLAFPCTVEIYPTFIRNTATGTCATFSRVGTSIAPFVFELSAFFKFLPYIVLGSLSVASAIAALFIPETFGHSLPETHEDMTKFKRLRLSCTCQTNTLVSVDVAETKLVLPNGFGAFTLVFLTDVPPHHCTVPEANLTEEWQKAAIPLVVVDGEEQRSSCSRYRLDTVSDLWAQGFAPGDVNLTQLQQEPCVDGWTYSKDIYQSTIVTEFDLVCHEEWKQPFTASVFYAGVTVGSLFSGELSDKYGRKPILFATMVVQTIFTFIQVFANSWILFTVLLFFNGLGQMSNYVAALVLGAETLTGQARVMYSSLASNTAFALGYMALPLFAYFLRDWRGLMLGLSLPGLAYIPMWWLIPESPRWLLFQGKVKEAEAIIQKAARWNKVQAPQNIFDQFTVPEKEKETARKNYSVLDLFKTSTVRITTLNLFVIWFIMFMAYYTLNLNTSQLHPNPFLSCFISGLVEIPAYIISWLSLRRFRRRAAIIVSLCLGAAPIYLVQLVPRDMPTLSLIVEMAGKFSFTAGTCLMFTYTSELYPTPLRNTATGACSMVSRIGSCVAPFVLKLRAVGRFLPHITVATLSLFAAFVTLFIPESFGHSLPETMDQMATRESIHCPCQRKKGPTRTIVPTDPI</sequence>
<organism evidence="10 11">
    <name type="scientific">Knipowitschia caucasica</name>
    <name type="common">Caucasian dwarf goby</name>
    <name type="synonym">Pomatoschistus caucasicus</name>
    <dbReference type="NCBI Taxonomy" id="637954"/>
    <lineage>
        <taxon>Eukaryota</taxon>
        <taxon>Metazoa</taxon>
        <taxon>Chordata</taxon>
        <taxon>Craniata</taxon>
        <taxon>Vertebrata</taxon>
        <taxon>Euteleostomi</taxon>
        <taxon>Actinopterygii</taxon>
        <taxon>Neopterygii</taxon>
        <taxon>Teleostei</taxon>
        <taxon>Neoteleostei</taxon>
        <taxon>Acanthomorphata</taxon>
        <taxon>Gobiaria</taxon>
        <taxon>Gobiiformes</taxon>
        <taxon>Gobioidei</taxon>
        <taxon>Gobiidae</taxon>
        <taxon>Gobiinae</taxon>
        <taxon>Knipowitschia</taxon>
    </lineage>
</organism>
<evidence type="ECO:0000256" key="3">
    <source>
        <dbReference type="ARBA" id="ARBA00023136"/>
    </source>
</evidence>
<dbReference type="Gene3D" id="1.20.1250.20">
    <property type="entry name" value="MFS general substrate transporter like domains"/>
    <property type="match status" value="2"/>
</dbReference>
<evidence type="ECO:0000256" key="8">
    <source>
        <dbReference type="SAM" id="Phobius"/>
    </source>
</evidence>
<feature type="transmembrane region" description="Helical" evidence="8">
    <location>
        <begin position="692"/>
        <end position="710"/>
    </location>
</feature>
<keyword evidence="11" id="KW-1185">Reference proteome</keyword>
<protein>
    <recommendedName>
        <fullName evidence="5">Solute carrier family 22 member 6</fullName>
    </recommendedName>
    <alternativeName>
        <fullName evidence="7">Organic anion transporter 1</fullName>
    </alternativeName>
    <alternativeName>
        <fullName evidence="6">Renal organic anion transporter 1</fullName>
    </alternativeName>
</protein>
<feature type="transmembrane region" description="Helical" evidence="8">
    <location>
        <begin position="21"/>
        <end position="43"/>
    </location>
</feature>
<evidence type="ECO:0000256" key="7">
    <source>
        <dbReference type="ARBA" id="ARBA00042362"/>
    </source>
</evidence>
<gene>
    <name evidence="10" type="ORF">KC01_LOCUS5281</name>
</gene>
<dbReference type="GO" id="GO:0022857">
    <property type="term" value="F:transmembrane transporter activity"/>
    <property type="evidence" value="ECO:0007669"/>
    <property type="project" value="InterPro"/>
</dbReference>
<evidence type="ECO:0000256" key="5">
    <source>
        <dbReference type="ARBA" id="ARBA00039897"/>
    </source>
</evidence>
<evidence type="ECO:0000256" key="4">
    <source>
        <dbReference type="ARBA" id="ARBA00034696"/>
    </source>
</evidence>
<accession>A0AAV2J6S0</accession>
<keyword evidence="2 8" id="KW-1133">Transmembrane helix</keyword>
<dbReference type="PROSITE" id="PS00216">
    <property type="entry name" value="SUGAR_TRANSPORT_1"/>
    <property type="match status" value="1"/>
</dbReference>
<dbReference type="PANTHER" id="PTHR24064">
    <property type="entry name" value="SOLUTE CARRIER FAMILY 22 MEMBER"/>
    <property type="match status" value="1"/>
</dbReference>
<dbReference type="GO" id="GO:0009925">
    <property type="term" value="C:basal plasma membrane"/>
    <property type="evidence" value="ECO:0007669"/>
    <property type="project" value="UniProtKB-SubCell"/>
</dbReference>
<evidence type="ECO:0000256" key="1">
    <source>
        <dbReference type="ARBA" id="ARBA00022692"/>
    </source>
</evidence>